<sequence>MTDDSTVHDGYVRSTSSTTLQHFTNTLHATLTFNMSKKLFGIFNKINNKTNETPIEDSVVHKNEKLGDDCSITFNVNLSVTDNETKRNTSNFELDNLDLGTIISGPVQPILKKYPTTKFGDQNRAFSASYFAKFDWLEYSIINDKLMLCLPQL</sequence>
<comment type="caution">
    <text evidence="1">The sequence shown here is derived from an EMBL/GenBank/DDBJ whole genome shotgun (WGS) entry which is preliminary data.</text>
</comment>
<reference evidence="1 2" key="1">
    <citation type="submission" date="2023-01" db="EMBL/GenBank/DDBJ databases">
        <authorList>
            <person name="Whitehead M."/>
        </authorList>
    </citation>
    <scope>NUCLEOTIDE SEQUENCE [LARGE SCALE GENOMIC DNA]</scope>
</reference>
<accession>A0AAV0Y551</accession>
<dbReference type="EMBL" id="CARXXK010001262">
    <property type="protein sequence ID" value="CAI6375127.1"/>
    <property type="molecule type" value="Genomic_DNA"/>
</dbReference>
<organism evidence="1 2">
    <name type="scientific">Macrosiphum euphorbiae</name>
    <name type="common">potato aphid</name>
    <dbReference type="NCBI Taxonomy" id="13131"/>
    <lineage>
        <taxon>Eukaryota</taxon>
        <taxon>Metazoa</taxon>
        <taxon>Ecdysozoa</taxon>
        <taxon>Arthropoda</taxon>
        <taxon>Hexapoda</taxon>
        <taxon>Insecta</taxon>
        <taxon>Pterygota</taxon>
        <taxon>Neoptera</taxon>
        <taxon>Paraneoptera</taxon>
        <taxon>Hemiptera</taxon>
        <taxon>Sternorrhyncha</taxon>
        <taxon>Aphidomorpha</taxon>
        <taxon>Aphidoidea</taxon>
        <taxon>Aphididae</taxon>
        <taxon>Macrosiphini</taxon>
        <taxon>Macrosiphum</taxon>
    </lineage>
</organism>
<keyword evidence="2" id="KW-1185">Reference proteome</keyword>
<protein>
    <submittedName>
        <fullName evidence="1">Uncharacterized protein</fullName>
    </submittedName>
</protein>
<dbReference type="Proteomes" id="UP001160148">
    <property type="component" value="Unassembled WGS sequence"/>
</dbReference>
<proteinExistence type="predicted"/>
<gene>
    <name evidence="1" type="ORF">MEUPH1_LOCUS28663</name>
</gene>
<dbReference type="AlphaFoldDB" id="A0AAV0Y551"/>
<evidence type="ECO:0000313" key="2">
    <source>
        <dbReference type="Proteomes" id="UP001160148"/>
    </source>
</evidence>
<name>A0AAV0Y551_9HEMI</name>
<evidence type="ECO:0000313" key="1">
    <source>
        <dbReference type="EMBL" id="CAI6375127.1"/>
    </source>
</evidence>